<feature type="signal peptide" evidence="2">
    <location>
        <begin position="1"/>
        <end position="23"/>
    </location>
</feature>
<name>A0ABT0LGH2_9GAMM</name>
<evidence type="ECO:0000256" key="2">
    <source>
        <dbReference type="SAM" id="SignalP"/>
    </source>
</evidence>
<reference evidence="3 4" key="1">
    <citation type="submission" date="2022-01" db="EMBL/GenBank/DDBJ databases">
        <title>Whole genome-based taxonomy of the Shewanellaceae.</title>
        <authorList>
            <person name="Martin-Rodriguez A.J."/>
        </authorList>
    </citation>
    <scope>NUCLEOTIDE SEQUENCE [LARGE SCALE GENOMIC DNA]</scope>
    <source>
        <strain evidence="3 4">DSM 17177</strain>
    </source>
</reference>
<evidence type="ECO:0000313" key="4">
    <source>
        <dbReference type="Proteomes" id="UP001203423"/>
    </source>
</evidence>
<comment type="caution">
    <text evidence="3">The sequence shown here is derived from an EMBL/GenBank/DDBJ whole genome shotgun (WGS) entry which is preliminary data.</text>
</comment>
<evidence type="ECO:0000313" key="3">
    <source>
        <dbReference type="EMBL" id="MCL1126585.1"/>
    </source>
</evidence>
<feature type="region of interest" description="Disordered" evidence="1">
    <location>
        <begin position="25"/>
        <end position="59"/>
    </location>
</feature>
<accession>A0ABT0LGH2</accession>
<sequence>MMLISFNRNVLFPLSIMILSACGGDSTAPEADHNESNAAGHAGSDTGSDDVDDPVSEKDPITVVTGDVERSDLGFATLTAMSVTLPEAKLNAKEQYQVAHYIGRTDSEQNEENIDIPIRSYTATCATDTRTPRMFVSVSLSEGTRSQDATYGSVYELQYNPATENFEQTGNATVLNQCYESHGITASQDCSRIAVLCNTGYQANATDEVDADLIEQYGTDWMKTEDNESKIESRIQNDIGLMVATNHNPLIHFFTEHFDLTIQDFLAGLQANFPENNFDSTTTFNTIKGSEMAEEMAYIISQLTSTDHADLLDHIRNNSYKYNDQIWLLEWDGNQSLSDKPAAYVVNKMHGGTHLGTQELIYVDDDSQGRSSYAFSVTARVFDGYGSSHYSAGLTVIDRDNWKIDDSARGWYWTCGNGHVLNIRSFYNPDRETYGALCTSDWNDWIGSSHGQLGTIAIKMDVASSSTEGVVNHFVPATSAMVSNGGGHTVVPVDFDTNLSVIVSPKYIDDADMERFLINEVGVDMSTSSPFDAQCAEYDTVNCFISYMSHEYWERNGLYPTVERQGLYSANTLDTSSLTRIGIAKVDGERGRMNDSAFHWVVQDDDCQISDPQLIDLQNGRYLLGYARFQCLSDGLSFDRIYSDRGAMRMLVPKDFHVMEIDSDFNVLAGPIKLPNHGWGGLDEPMFLGKGKVAWTYIKNPTIESYGGGQQNEWEVMVYHSNSVAN</sequence>
<protein>
    <submittedName>
        <fullName evidence="3">Uncharacterized protein</fullName>
    </submittedName>
</protein>
<feature type="chain" id="PRO_5045130501" evidence="2">
    <location>
        <begin position="24"/>
        <end position="726"/>
    </location>
</feature>
<evidence type="ECO:0000256" key="1">
    <source>
        <dbReference type="SAM" id="MobiDB-lite"/>
    </source>
</evidence>
<dbReference type="RefSeq" id="WP_248942002.1">
    <property type="nucleotide sequence ID" value="NZ_JAKIKS010000095.1"/>
</dbReference>
<proteinExistence type="predicted"/>
<dbReference type="EMBL" id="JAKIKS010000095">
    <property type="protein sequence ID" value="MCL1126585.1"/>
    <property type="molecule type" value="Genomic_DNA"/>
</dbReference>
<keyword evidence="2" id="KW-0732">Signal</keyword>
<organism evidence="3 4">
    <name type="scientific">Shewanella surugensis</name>
    <dbReference type="NCBI Taxonomy" id="212020"/>
    <lineage>
        <taxon>Bacteria</taxon>
        <taxon>Pseudomonadati</taxon>
        <taxon>Pseudomonadota</taxon>
        <taxon>Gammaproteobacteria</taxon>
        <taxon>Alteromonadales</taxon>
        <taxon>Shewanellaceae</taxon>
        <taxon>Shewanella</taxon>
    </lineage>
</organism>
<gene>
    <name evidence="3" type="ORF">L2764_19355</name>
</gene>
<dbReference type="Proteomes" id="UP001203423">
    <property type="component" value="Unassembled WGS sequence"/>
</dbReference>
<keyword evidence="4" id="KW-1185">Reference proteome</keyword>